<dbReference type="Proteomes" id="UP001371456">
    <property type="component" value="Unassembled WGS sequence"/>
</dbReference>
<comment type="caution">
    <text evidence="1">The sequence shown here is derived from an EMBL/GenBank/DDBJ whole genome shotgun (WGS) entry which is preliminary data.</text>
</comment>
<name>A0AAN8TPS9_SOLBU</name>
<reference evidence="1 2" key="1">
    <citation type="submission" date="2024-02" db="EMBL/GenBank/DDBJ databases">
        <title>de novo genome assembly of Solanum bulbocastanum strain 11H21.</title>
        <authorList>
            <person name="Hosaka A.J."/>
        </authorList>
    </citation>
    <scope>NUCLEOTIDE SEQUENCE [LARGE SCALE GENOMIC DNA]</scope>
    <source>
        <tissue evidence="1">Young leaves</tissue>
    </source>
</reference>
<dbReference type="EMBL" id="JBANQN010000004">
    <property type="protein sequence ID" value="KAK6791549.1"/>
    <property type="molecule type" value="Genomic_DNA"/>
</dbReference>
<keyword evidence="2" id="KW-1185">Reference proteome</keyword>
<evidence type="ECO:0000313" key="1">
    <source>
        <dbReference type="EMBL" id="KAK6791549.1"/>
    </source>
</evidence>
<organism evidence="1 2">
    <name type="scientific">Solanum bulbocastanum</name>
    <name type="common">Wild potato</name>
    <dbReference type="NCBI Taxonomy" id="147425"/>
    <lineage>
        <taxon>Eukaryota</taxon>
        <taxon>Viridiplantae</taxon>
        <taxon>Streptophyta</taxon>
        <taxon>Embryophyta</taxon>
        <taxon>Tracheophyta</taxon>
        <taxon>Spermatophyta</taxon>
        <taxon>Magnoliopsida</taxon>
        <taxon>eudicotyledons</taxon>
        <taxon>Gunneridae</taxon>
        <taxon>Pentapetalae</taxon>
        <taxon>asterids</taxon>
        <taxon>lamiids</taxon>
        <taxon>Solanales</taxon>
        <taxon>Solanaceae</taxon>
        <taxon>Solanoideae</taxon>
        <taxon>Solaneae</taxon>
        <taxon>Solanum</taxon>
    </lineage>
</organism>
<proteinExistence type="predicted"/>
<dbReference type="AlphaFoldDB" id="A0AAN8TPS9"/>
<gene>
    <name evidence="1" type="ORF">RDI58_010630</name>
</gene>
<evidence type="ECO:0000313" key="2">
    <source>
        <dbReference type="Proteomes" id="UP001371456"/>
    </source>
</evidence>
<protein>
    <submittedName>
        <fullName evidence="1">Uncharacterized protein</fullName>
    </submittedName>
</protein>
<sequence length="177" mass="20139">MIAGKGQTKERLFQSGEFIQEKGIKLPMNNSRFQTSFKEGVTASVKRKSVQPTTSIAQFLDKQQIHNEHDIHDLPNYDEIKCDNHTIVDVKFMHAPIINEHNKGLDDFVDQEELGGDECDVEEEIDIDCSKKAKDNNKEPSKHEMFIATRTKTGKEIQANTQAAIVSFLKRISSEFD</sequence>
<accession>A0AAN8TPS9</accession>